<evidence type="ECO:0000313" key="3">
    <source>
        <dbReference type="Proteomes" id="UP000243451"/>
    </source>
</evidence>
<dbReference type="InterPro" id="IPR002035">
    <property type="entry name" value="VWF_A"/>
</dbReference>
<comment type="caution">
    <text evidence="2">The sequence shown here is derived from an EMBL/GenBank/DDBJ whole genome shotgun (WGS) entry which is preliminary data.</text>
</comment>
<dbReference type="Gene3D" id="3.40.50.410">
    <property type="entry name" value="von Willebrand factor, type A domain"/>
    <property type="match status" value="1"/>
</dbReference>
<name>A0A2P4EUH2_9GAMM</name>
<dbReference type="InterPro" id="IPR036465">
    <property type="entry name" value="vWFA_dom_sf"/>
</dbReference>
<gene>
    <name evidence="2" type="ORF">C1949_10495</name>
</gene>
<dbReference type="EMBL" id="PPSK01000009">
    <property type="protein sequence ID" value="POB03119.1"/>
    <property type="molecule type" value="Genomic_DNA"/>
</dbReference>
<dbReference type="RefSeq" id="WP_104738439.1">
    <property type="nucleotide sequence ID" value="NZ_BMHR01000009.1"/>
</dbReference>
<dbReference type="Pfam" id="PF00092">
    <property type="entry name" value="VWA"/>
    <property type="match status" value="1"/>
</dbReference>
<dbReference type="PANTHER" id="PTHR22550">
    <property type="entry name" value="SPORE GERMINATION PROTEIN"/>
    <property type="match status" value="1"/>
</dbReference>
<feature type="domain" description="VWFA" evidence="1">
    <location>
        <begin position="90"/>
        <end position="286"/>
    </location>
</feature>
<organism evidence="2 3">
    <name type="scientific">Halopseudomonas oceani</name>
    <dbReference type="NCBI Taxonomy" id="1708783"/>
    <lineage>
        <taxon>Bacteria</taxon>
        <taxon>Pseudomonadati</taxon>
        <taxon>Pseudomonadota</taxon>
        <taxon>Gammaproteobacteria</taxon>
        <taxon>Pseudomonadales</taxon>
        <taxon>Pseudomonadaceae</taxon>
        <taxon>Halopseudomonas</taxon>
    </lineage>
</organism>
<dbReference type="PROSITE" id="PS50234">
    <property type="entry name" value="VWFA"/>
    <property type="match status" value="1"/>
</dbReference>
<reference evidence="2 3" key="1">
    <citation type="submission" date="2018-01" db="EMBL/GenBank/DDBJ databases">
        <title>Draft genome of the type strain Pseudomonas oceani DSM 100277 isolated from the deep water in Okinawa trough, northwestern Pacific Ocean.</title>
        <authorList>
            <person name="Gomila M."/>
            <person name="Mulet M."/>
            <person name="Garcia-Valdes E."/>
            <person name="Lalucat J."/>
        </authorList>
    </citation>
    <scope>NUCLEOTIDE SEQUENCE [LARGE SCALE GENOMIC DNA]</scope>
    <source>
        <strain evidence="2 3">DSM 100277</strain>
    </source>
</reference>
<accession>A0A2P4EUH2</accession>
<keyword evidence="3" id="KW-1185">Reference proteome</keyword>
<dbReference type="AlphaFoldDB" id="A0A2P4EUH2"/>
<dbReference type="InterPro" id="IPR050768">
    <property type="entry name" value="UPF0353/GerABKA_families"/>
</dbReference>
<dbReference type="SMART" id="SM00327">
    <property type="entry name" value="VWA"/>
    <property type="match status" value="1"/>
</dbReference>
<evidence type="ECO:0000313" key="2">
    <source>
        <dbReference type="EMBL" id="POB03119.1"/>
    </source>
</evidence>
<proteinExistence type="predicted"/>
<dbReference type="SUPFAM" id="SSF53300">
    <property type="entry name" value="vWA-like"/>
    <property type="match status" value="1"/>
</dbReference>
<evidence type="ECO:0000259" key="1">
    <source>
        <dbReference type="PROSITE" id="PS50234"/>
    </source>
</evidence>
<dbReference type="OrthoDB" id="6206554at2"/>
<sequence>MFELAWPASILLLPLPWLLRWLLPPAKRPEAALQIGFMARLQRLDASQPSRPHPARRTAPLILMWLLLVFASARPQLLGAPLPPPSSGRDMMLAVDLSASMDTRDLTLDDKPANRLSVVQHWLDSLIEQRSGDRIGLILFGTRAYVQSPLTYDLDSVRQWLDEAFIGLAGRDTAIGDAIGLAIKRLMAQPANSRVLLLVTDGANTTGGISPVQAARLAADEHIRIFTIGVGAESKGNNDLMSLLEGNADPASDLDEATLQEIANVTDGAYFRVRDSASLAAAVQRIEQLEPSLRSGPASRKALPLYHWPLAAALLISLLWSSPMLRRRLNAG</sequence>
<protein>
    <submittedName>
        <fullName evidence="2">BatB protein</fullName>
    </submittedName>
</protein>
<dbReference type="PANTHER" id="PTHR22550:SF18">
    <property type="entry name" value="VWFA DOMAIN-CONTAINING PROTEIN"/>
    <property type="match status" value="1"/>
</dbReference>
<dbReference type="Proteomes" id="UP000243451">
    <property type="component" value="Unassembled WGS sequence"/>
</dbReference>